<accession>A0A0B2SV73</accession>
<evidence type="ECO:0000313" key="2">
    <source>
        <dbReference type="EMBL" id="KHN48439.1"/>
    </source>
</evidence>
<organism evidence="2">
    <name type="scientific">Glycine soja</name>
    <name type="common">Wild soybean</name>
    <dbReference type="NCBI Taxonomy" id="3848"/>
    <lineage>
        <taxon>Eukaryota</taxon>
        <taxon>Viridiplantae</taxon>
        <taxon>Streptophyta</taxon>
        <taxon>Embryophyta</taxon>
        <taxon>Tracheophyta</taxon>
        <taxon>Spermatophyta</taxon>
        <taxon>Magnoliopsida</taxon>
        <taxon>eudicotyledons</taxon>
        <taxon>Gunneridae</taxon>
        <taxon>Pentapetalae</taxon>
        <taxon>rosids</taxon>
        <taxon>fabids</taxon>
        <taxon>Fabales</taxon>
        <taxon>Fabaceae</taxon>
        <taxon>Papilionoideae</taxon>
        <taxon>50 kb inversion clade</taxon>
        <taxon>NPAAA clade</taxon>
        <taxon>indigoferoid/millettioid clade</taxon>
        <taxon>Phaseoleae</taxon>
        <taxon>Glycine</taxon>
        <taxon>Glycine subgen. Soja</taxon>
    </lineage>
</organism>
<dbReference type="Proteomes" id="UP000053555">
    <property type="component" value="Unassembled WGS sequence"/>
</dbReference>
<reference evidence="2" key="1">
    <citation type="submission" date="2014-07" db="EMBL/GenBank/DDBJ databases">
        <title>Identification of a novel salt tolerance gene in wild soybean by whole-genome sequencing.</title>
        <authorList>
            <person name="Lam H.-M."/>
            <person name="Qi X."/>
            <person name="Li M.-W."/>
            <person name="Liu X."/>
            <person name="Xie M."/>
            <person name="Ni M."/>
            <person name="Xu X."/>
        </authorList>
    </citation>
    <scope>NUCLEOTIDE SEQUENCE [LARGE SCALE GENOMIC DNA]</scope>
    <source>
        <tissue evidence="2">Root</tissue>
    </source>
</reference>
<feature type="region of interest" description="Disordered" evidence="1">
    <location>
        <begin position="1"/>
        <end position="37"/>
    </location>
</feature>
<name>A0A0B2SV73_GLYSO</name>
<feature type="compositionally biased region" description="Basic and acidic residues" evidence="1">
    <location>
        <begin position="1"/>
        <end position="21"/>
    </location>
</feature>
<dbReference type="EMBL" id="KN639624">
    <property type="protein sequence ID" value="KHN48439.1"/>
    <property type="molecule type" value="Genomic_DNA"/>
</dbReference>
<proteinExistence type="predicted"/>
<gene>
    <name evidence="2" type="ORF">glysoja_046135</name>
</gene>
<protein>
    <submittedName>
        <fullName evidence="2">Uncharacterized protein</fullName>
    </submittedName>
</protein>
<sequence>MGDDSRTIENTREHDETVCKPDDDEEPGYNASGFAAASTPGEAKLGVVSPLIEGMPLPVLVEVSHWLALDEAYGVVGLRLIFQGRVRLKAGAIKIAHYGFYVKRSYTLRCRSMIIIYII</sequence>
<evidence type="ECO:0000256" key="1">
    <source>
        <dbReference type="SAM" id="MobiDB-lite"/>
    </source>
</evidence>
<dbReference type="AlphaFoldDB" id="A0A0B2SV73"/>